<evidence type="ECO:0000313" key="3">
    <source>
        <dbReference type="EMBL" id="OAA68286.1"/>
    </source>
</evidence>
<evidence type="ECO:0000256" key="1">
    <source>
        <dbReference type="SAM" id="MobiDB-lite"/>
    </source>
</evidence>
<comment type="caution">
    <text evidence="3">The sequence shown here is derived from an EMBL/GenBank/DDBJ whole genome shotgun (WGS) entry which is preliminary data.</text>
</comment>
<dbReference type="OrthoDB" id="10668221at2759"/>
<evidence type="ECO:0000313" key="4">
    <source>
        <dbReference type="Proteomes" id="UP000076874"/>
    </source>
</evidence>
<dbReference type="AlphaFoldDB" id="A0A168A5V0"/>
<feature type="compositionally biased region" description="Low complexity" evidence="1">
    <location>
        <begin position="157"/>
        <end position="170"/>
    </location>
</feature>
<name>A0A168A5V0_9HYPO</name>
<proteinExistence type="predicted"/>
<organism evidence="3 4">
    <name type="scientific">Niveomyces insectorum RCEF 264</name>
    <dbReference type="NCBI Taxonomy" id="1081102"/>
    <lineage>
        <taxon>Eukaryota</taxon>
        <taxon>Fungi</taxon>
        <taxon>Dikarya</taxon>
        <taxon>Ascomycota</taxon>
        <taxon>Pezizomycotina</taxon>
        <taxon>Sordariomycetes</taxon>
        <taxon>Hypocreomycetidae</taxon>
        <taxon>Hypocreales</taxon>
        <taxon>Cordycipitaceae</taxon>
        <taxon>Niveomyces</taxon>
    </lineage>
</organism>
<feature type="compositionally biased region" description="Polar residues" evidence="1">
    <location>
        <begin position="190"/>
        <end position="206"/>
    </location>
</feature>
<feature type="region of interest" description="Disordered" evidence="1">
    <location>
        <begin position="292"/>
        <end position="321"/>
    </location>
</feature>
<reference evidence="3 4" key="1">
    <citation type="journal article" date="2016" name="Genome Biol. Evol.">
        <title>Divergent and convergent evolution of fungal pathogenicity.</title>
        <authorList>
            <person name="Shang Y."/>
            <person name="Xiao G."/>
            <person name="Zheng P."/>
            <person name="Cen K."/>
            <person name="Zhan S."/>
            <person name="Wang C."/>
        </authorList>
    </citation>
    <scope>NUCLEOTIDE SEQUENCE [LARGE SCALE GENOMIC DNA]</scope>
    <source>
        <strain evidence="3 4">RCEF 264</strain>
    </source>
</reference>
<feature type="signal peptide" evidence="2">
    <location>
        <begin position="1"/>
        <end position="24"/>
    </location>
</feature>
<sequence>MAKRYSKTAAVAALLLAGTTFTYADDTAAAPALGWHLPGNHVVPITTDPPLSGGHLTVTASSLAGDASAPSSSSAFAGIPAGATCGPWTLPRAVPTAIPCPFSLTDGPEAGERPPWLTSRPNGLPPEFWTGTLTAGAVCGTYTLPVDLPFSPPCPFSSSSSSSSSSISSSRGYRNDTTRASGAVPPTPKATRTTSVQHGIPSTTIYGHSGGSRGSATQSSSPPPSPTSSRASPSRSRPTSTVATTTTPHRATTATTIRRPSTTTTITTRKASSTPTTSSAVTVVTTLTLVPDPPYTPDAQPSAAHGASAVTTLRTMRRRTA</sequence>
<gene>
    <name evidence="3" type="ORF">SPI_00481</name>
</gene>
<protein>
    <submittedName>
        <fullName evidence="3">Uncharacterized protein</fullName>
    </submittedName>
</protein>
<dbReference type="EMBL" id="AZHD01000001">
    <property type="protein sequence ID" value="OAA68286.1"/>
    <property type="molecule type" value="Genomic_DNA"/>
</dbReference>
<feature type="compositionally biased region" description="Low complexity" evidence="1">
    <location>
        <begin position="227"/>
        <end position="279"/>
    </location>
</feature>
<feature type="region of interest" description="Disordered" evidence="1">
    <location>
        <begin position="154"/>
        <end position="279"/>
    </location>
</feature>
<feature type="chain" id="PRO_5007895224" evidence="2">
    <location>
        <begin position="25"/>
        <end position="321"/>
    </location>
</feature>
<keyword evidence="2" id="KW-0732">Signal</keyword>
<keyword evidence="4" id="KW-1185">Reference proteome</keyword>
<accession>A0A168A5V0</accession>
<evidence type="ECO:0000256" key="2">
    <source>
        <dbReference type="SAM" id="SignalP"/>
    </source>
</evidence>
<dbReference type="Proteomes" id="UP000076874">
    <property type="component" value="Unassembled WGS sequence"/>
</dbReference>